<evidence type="ECO:0000256" key="5">
    <source>
        <dbReference type="RuleBase" id="RU362057"/>
    </source>
</evidence>
<protein>
    <recommendedName>
        <fullName evidence="5">Glycosyltransferase</fullName>
        <ecNumber evidence="5">2.4.1.-</ecNumber>
    </recommendedName>
</protein>
<organism evidence="6 7">
    <name type="scientific">Striga asiatica</name>
    <name type="common">Asiatic witchweed</name>
    <name type="synonym">Buchnera asiatica</name>
    <dbReference type="NCBI Taxonomy" id="4170"/>
    <lineage>
        <taxon>Eukaryota</taxon>
        <taxon>Viridiplantae</taxon>
        <taxon>Streptophyta</taxon>
        <taxon>Embryophyta</taxon>
        <taxon>Tracheophyta</taxon>
        <taxon>Spermatophyta</taxon>
        <taxon>Magnoliopsida</taxon>
        <taxon>eudicotyledons</taxon>
        <taxon>Gunneridae</taxon>
        <taxon>Pentapetalae</taxon>
        <taxon>asterids</taxon>
        <taxon>lamiids</taxon>
        <taxon>Lamiales</taxon>
        <taxon>Orobanchaceae</taxon>
        <taxon>Buchnereae</taxon>
        <taxon>Striga</taxon>
    </lineage>
</organism>
<keyword evidence="2 4" id="KW-0328">Glycosyltransferase</keyword>
<dbReference type="PANTHER" id="PTHR11926:SF1494">
    <property type="entry name" value="FLAVONOL 3-O-GLUCOSYLTRANSFERASE UGT76E12-RELATED"/>
    <property type="match status" value="1"/>
</dbReference>
<comment type="similarity">
    <text evidence="1 4">Belongs to the UDP-glycosyltransferase family.</text>
</comment>
<evidence type="ECO:0000256" key="3">
    <source>
        <dbReference type="ARBA" id="ARBA00022679"/>
    </source>
</evidence>
<evidence type="ECO:0000256" key="1">
    <source>
        <dbReference type="ARBA" id="ARBA00009995"/>
    </source>
</evidence>
<evidence type="ECO:0000313" key="7">
    <source>
        <dbReference type="Proteomes" id="UP000325081"/>
    </source>
</evidence>
<sequence length="455" mass="49714">MTNEKQNKPHVIVFAFPFGSHPTPMLQLMQHLAASAPAVDFSFFNTADSNRKFLAGADLDKSGNVKTYDIADGAPEGHVFSGNPLERVELFLRVTPGNFRRRLEEVVAERGSSATCLLTDAFLSFSADVAKDLGIPWVAFWTAGTAALSMHLHTDLIRHKFGGNVEERRTLDFIPCLSAIHASDLPPEILINPDKAFSRLLHAMSLVLPNSATAVVLNSFDGVDPDVERHLIPNLRKLLQIGPFPLLLPTHPPLNSTDDDDDCLAWLARQAPASVAYISFGTMLTPPPPELLSLAEALEERRLPYLWSFRDDSKREVVEGFFERTTGSTGKVVRWAPQREVLGHPSVGAFVTHCGWNSVVEAVSGGVPMVCRPFFGDQMINRRRVEEVWGIGVGVEGGVFTRAGTLRALEAVVSGEVMRENIGRLKEKGVRAVAEGGTSAEDFKSLVEIITASSP</sequence>
<keyword evidence="3 4" id="KW-0808">Transferase</keyword>
<proteinExistence type="inferred from homology"/>
<dbReference type="EMBL" id="BKCP01002224">
    <property type="protein sequence ID" value="GER27807.1"/>
    <property type="molecule type" value="Genomic_DNA"/>
</dbReference>
<dbReference type="SUPFAM" id="SSF53756">
    <property type="entry name" value="UDP-Glycosyltransferase/glycogen phosphorylase"/>
    <property type="match status" value="1"/>
</dbReference>
<evidence type="ECO:0000256" key="2">
    <source>
        <dbReference type="ARBA" id="ARBA00022676"/>
    </source>
</evidence>
<dbReference type="Proteomes" id="UP000325081">
    <property type="component" value="Unassembled WGS sequence"/>
</dbReference>
<dbReference type="EC" id="2.4.1.-" evidence="5"/>
<name>A0A5A7P556_STRAF</name>
<dbReference type="GO" id="GO:0080043">
    <property type="term" value="F:quercetin 3-O-glucosyltransferase activity"/>
    <property type="evidence" value="ECO:0007669"/>
    <property type="project" value="TreeGrafter"/>
</dbReference>
<dbReference type="GO" id="GO:0080044">
    <property type="term" value="F:quercetin 7-O-glucosyltransferase activity"/>
    <property type="evidence" value="ECO:0007669"/>
    <property type="project" value="TreeGrafter"/>
</dbReference>
<reference evidence="7" key="1">
    <citation type="journal article" date="2019" name="Curr. Biol.">
        <title>Genome Sequence of Striga asiatica Provides Insight into the Evolution of Plant Parasitism.</title>
        <authorList>
            <person name="Yoshida S."/>
            <person name="Kim S."/>
            <person name="Wafula E.K."/>
            <person name="Tanskanen J."/>
            <person name="Kim Y.M."/>
            <person name="Honaas L."/>
            <person name="Yang Z."/>
            <person name="Spallek T."/>
            <person name="Conn C.E."/>
            <person name="Ichihashi Y."/>
            <person name="Cheong K."/>
            <person name="Cui S."/>
            <person name="Der J.P."/>
            <person name="Gundlach H."/>
            <person name="Jiao Y."/>
            <person name="Hori C."/>
            <person name="Ishida J.K."/>
            <person name="Kasahara H."/>
            <person name="Kiba T."/>
            <person name="Kim M.S."/>
            <person name="Koo N."/>
            <person name="Laohavisit A."/>
            <person name="Lee Y.H."/>
            <person name="Lumba S."/>
            <person name="McCourt P."/>
            <person name="Mortimer J.C."/>
            <person name="Mutuku J.M."/>
            <person name="Nomura T."/>
            <person name="Sasaki-Sekimoto Y."/>
            <person name="Seto Y."/>
            <person name="Wang Y."/>
            <person name="Wakatake T."/>
            <person name="Sakakibara H."/>
            <person name="Demura T."/>
            <person name="Yamaguchi S."/>
            <person name="Yoneyama K."/>
            <person name="Manabe R.I."/>
            <person name="Nelson D.C."/>
            <person name="Schulman A.H."/>
            <person name="Timko M.P."/>
            <person name="dePamphilis C.W."/>
            <person name="Choi D."/>
            <person name="Shirasu K."/>
        </authorList>
    </citation>
    <scope>NUCLEOTIDE SEQUENCE [LARGE SCALE GENOMIC DNA]</scope>
    <source>
        <strain evidence="7">cv. UVA1</strain>
    </source>
</reference>
<dbReference type="OrthoDB" id="5835829at2759"/>
<dbReference type="FunFam" id="3.40.50.2000:FF:000060">
    <property type="entry name" value="Glycosyltransferase"/>
    <property type="match status" value="1"/>
</dbReference>
<dbReference type="GO" id="GO:0016138">
    <property type="term" value="P:glycoside biosynthetic process"/>
    <property type="evidence" value="ECO:0007669"/>
    <property type="project" value="UniProtKB-ARBA"/>
</dbReference>
<gene>
    <name evidence="6" type="ORF">STAS_03539</name>
</gene>
<dbReference type="AlphaFoldDB" id="A0A5A7P556"/>
<dbReference type="PANTHER" id="PTHR11926">
    <property type="entry name" value="GLUCOSYL/GLUCURONOSYL TRANSFERASES"/>
    <property type="match status" value="1"/>
</dbReference>
<accession>A0A5A7P556</accession>
<keyword evidence="7" id="KW-1185">Reference proteome</keyword>
<evidence type="ECO:0000313" key="6">
    <source>
        <dbReference type="EMBL" id="GER27807.1"/>
    </source>
</evidence>
<evidence type="ECO:0000256" key="4">
    <source>
        <dbReference type="RuleBase" id="RU003718"/>
    </source>
</evidence>
<dbReference type="CDD" id="cd03784">
    <property type="entry name" value="GT1_Gtf-like"/>
    <property type="match status" value="1"/>
</dbReference>
<comment type="caution">
    <text evidence="6">The sequence shown here is derived from an EMBL/GenBank/DDBJ whole genome shotgun (WGS) entry which is preliminary data.</text>
</comment>
<dbReference type="InterPro" id="IPR002213">
    <property type="entry name" value="UDP_glucos_trans"/>
</dbReference>
<dbReference type="Gene3D" id="3.40.50.2000">
    <property type="entry name" value="Glycogen Phosphorylase B"/>
    <property type="match status" value="2"/>
</dbReference>
<dbReference type="Pfam" id="PF00201">
    <property type="entry name" value="UDPGT"/>
    <property type="match status" value="1"/>
</dbReference>
<dbReference type="PROSITE" id="PS00375">
    <property type="entry name" value="UDPGT"/>
    <property type="match status" value="1"/>
</dbReference>
<dbReference type="InterPro" id="IPR035595">
    <property type="entry name" value="UDP_glycos_trans_CS"/>
</dbReference>